<reference evidence="2 3" key="1">
    <citation type="submission" date="2016-10" db="EMBL/GenBank/DDBJ databases">
        <authorList>
            <person name="de Groot N.N."/>
        </authorList>
    </citation>
    <scope>NUCLEOTIDE SEQUENCE [LARGE SCALE GENOMIC DNA]</scope>
    <source>
        <strain evidence="2 3">DSM 19073</strain>
    </source>
</reference>
<evidence type="ECO:0000256" key="1">
    <source>
        <dbReference type="SAM" id="MobiDB-lite"/>
    </source>
</evidence>
<evidence type="ECO:0000313" key="3">
    <source>
        <dbReference type="Proteomes" id="UP000199110"/>
    </source>
</evidence>
<sequence>MTDGPPDKPRRKTDPVAKKARDKGRQRKIVSNSSDKSSRRNAPRVKALANRKLRRVLDVVLRDDPVAASEAAARKALRTRDRHWGSHNAADIRARRDEERAWLDANPPGDAWPGRSRWGWELLRRRTGLTQAEMKARIAARLAGKPGT</sequence>
<dbReference type="Proteomes" id="UP000199110">
    <property type="component" value="Unassembled WGS sequence"/>
</dbReference>
<proteinExistence type="predicted"/>
<gene>
    <name evidence="2" type="ORF">SAMN04488095_2436</name>
</gene>
<keyword evidence="3" id="KW-1185">Reference proteome</keyword>
<dbReference type="EMBL" id="FORA01000003">
    <property type="protein sequence ID" value="SFJ29565.1"/>
    <property type="molecule type" value="Genomic_DNA"/>
</dbReference>
<organism evidence="2 3">
    <name type="scientific">Jannaschia pohangensis</name>
    <dbReference type="NCBI Taxonomy" id="390807"/>
    <lineage>
        <taxon>Bacteria</taxon>
        <taxon>Pseudomonadati</taxon>
        <taxon>Pseudomonadota</taxon>
        <taxon>Alphaproteobacteria</taxon>
        <taxon>Rhodobacterales</taxon>
        <taxon>Roseobacteraceae</taxon>
        <taxon>Jannaschia</taxon>
    </lineage>
</organism>
<protein>
    <submittedName>
        <fullName evidence="2">Uncharacterized protein</fullName>
    </submittedName>
</protein>
<accession>A0A1I3Q7B4</accession>
<dbReference type="STRING" id="390807.SAMN04488095_2436"/>
<dbReference type="OrthoDB" id="7870360at2"/>
<dbReference type="RefSeq" id="WP_092780910.1">
    <property type="nucleotide sequence ID" value="NZ_FORA01000003.1"/>
</dbReference>
<feature type="region of interest" description="Disordered" evidence="1">
    <location>
        <begin position="1"/>
        <end position="47"/>
    </location>
</feature>
<dbReference type="AlphaFoldDB" id="A0A1I3Q7B4"/>
<evidence type="ECO:0000313" key="2">
    <source>
        <dbReference type="EMBL" id="SFJ29565.1"/>
    </source>
</evidence>
<feature type="compositionally biased region" description="Basic and acidic residues" evidence="1">
    <location>
        <begin position="1"/>
        <end position="19"/>
    </location>
</feature>
<name>A0A1I3Q7B4_9RHOB</name>